<feature type="domain" description="Nitroreductase" evidence="3">
    <location>
        <begin position="7"/>
        <end position="150"/>
    </location>
</feature>
<dbReference type="PANTHER" id="PTHR43673:SF10">
    <property type="entry name" value="NADH DEHYDROGENASE_NAD(P)H NITROREDUCTASE XCC3605-RELATED"/>
    <property type="match status" value="1"/>
</dbReference>
<gene>
    <name evidence="4" type="ORF">SPACI_013840</name>
</gene>
<name>A0ABZ3IZX3_SPOA4</name>
<proteinExistence type="inferred from homology"/>
<dbReference type="InterPro" id="IPR029479">
    <property type="entry name" value="Nitroreductase"/>
</dbReference>
<dbReference type="PANTHER" id="PTHR43673">
    <property type="entry name" value="NAD(P)H NITROREDUCTASE YDGI-RELATED"/>
    <property type="match status" value="1"/>
</dbReference>
<dbReference type="Gene3D" id="3.40.109.10">
    <property type="entry name" value="NADH Oxidase"/>
    <property type="match status" value="1"/>
</dbReference>
<sequence length="189" mass="21832">MFENLVKKNRSYRRFFENEELCRETLVKLINYARLSPCGANRQMLRYYIACDKQLNQKVYPGLRWAGYLKDWDGPQEGERPSGYIAIVREEQVNKVHTVDYGIAAQSILLGAVELGLGGCMIGNFDQAVIREALQIPENYEVLLVIALGKPQETVVMEEIDLDGDIKYWRDEQQIHHVPKRKLADIIMN</sequence>
<protein>
    <recommendedName>
        <fullName evidence="3">Nitroreductase domain-containing protein</fullName>
    </recommendedName>
</protein>
<dbReference type="Gene3D" id="2.20.180.10">
    <property type="entry name" value="putative fmn-dependent nitroreductase like domains"/>
    <property type="match status" value="1"/>
</dbReference>
<dbReference type="EMBL" id="CP155571">
    <property type="protein sequence ID" value="XFO71369.1"/>
    <property type="molecule type" value="Genomic_DNA"/>
</dbReference>
<evidence type="ECO:0000256" key="1">
    <source>
        <dbReference type="ARBA" id="ARBA00007118"/>
    </source>
</evidence>
<dbReference type="InterPro" id="IPR023312">
    <property type="entry name" value="Put_nitroreductase_C_bac"/>
</dbReference>
<keyword evidence="5" id="KW-1185">Reference proteome</keyword>
<accession>A0ABZ3IZX3</accession>
<keyword evidence="2" id="KW-0560">Oxidoreductase</keyword>
<dbReference type="InterPro" id="IPR000415">
    <property type="entry name" value="Nitroreductase-like"/>
</dbReference>
<dbReference type="CDD" id="cd02062">
    <property type="entry name" value="Nitro_FMN_reductase"/>
    <property type="match status" value="1"/>
</dbReference>
<organism evidence="4 5">
    <name type="scientific">Sporomusa acidovorans (strain ATCC 49682 / DSM 3132 / Mol)</name>
    <dbReference type="NCBI Taxonomy" id="1123286"/>
    <lineage>
        <taxon>Bacteria</taxon>
        <taxon>Bacillati</taxon>
        <taxon>Bacillota</taxon>
        <taxon>Negativicutes</taxon>
        <taxon>Selenomonadales</taxon>
        <taxon>Sporomusaceae</taxon>
        <taxon>Sporomusa</taxon>
    </lineage>
</organism>
<reference evidence="4" key="1">
    <citation type="submission" date="2024-05" db="EMBL/GenBank/DDBJ databases">
        <title>Isolation and characterization of Sporomusa carbonis sp. nov., a carboxydotrophic hydrogenogen in the genus of Sporomusa isolated from a charcoal burning pile.</title>
        <authorList>
            <person name="Boeer T."/>
            <person name="Rosenbaum F."/>
            <person name="Eysell L."/>
            <person name="Mueller V."/>
            <person name="Daniel R."/>
            <person name="Poehlein A."/>
        </authorList>
    </citation>
    <scope>NUCLEOTIDE SEQUENCE [LARGE SCALE GENOMIC DNA]</scope>
    <source>
        <strain evidence="4">DSM 3132</strain>
    </source>
</reference>
<dbReference type="SUPFAM" id="SSF55469">
    <property type="entry name" value="FMN-dependent nitroreductase-like"/>
    <property type="match status" value="1"/>
</dbReference>
<evidence type="ECO:0000256" key="2">
    <source>
        <dbReference type="ARBA" id="ARBA00023002"/>
    </source>
</evidence>
<dbReference type="RefSeq" id="WP_093796094.1">
    <property type="nucleotide sequence ID" value="NZ_CP155571.1"/>
</dbReference>
<evidence type="ECO:0000259" key="3">
    <source>
        <dbReference type="Pfam" id="PF00881"/>
    </source>
</evidence>
<comment type="similarity">
    <text evidence="1">Belongs to the nitroreductase family.</text>
</comment>
<dbReference type="Pfam" id="PF00881">
    <property type="entry name" value="Nitroreductase"/>
    <property type="match status" value="1"/>
</dbReference>
<dbReference type="Proteomes" id="UP000216052">
    <property type="component" value="Chromosome"/>
</dbReference>
<evidence type="ECO:0000313" key="4">
    <source>
        <dbReference type="EMBL" id="XFO71369.1"/>
    </source>
</evidence>
<evidence type="ECO:0000313" key="5">
    <source>
        <dbReference type="Proteomes" id="UP000216052"/>
    </source>
</evidence>